<dbReference type="PANTHER" id="PTHR42648:SF11">
    <property type="entry name" value="TRANSPOSON TY4-P GAG-POL POLYPROTEIN"/>
    <property type="match status" value="1"/>
</dbReference>
<feature type="compositionally biased region" description="Basic residues" evidence="19">
    <location>
        <begin position="665"/>
        <end position="679"/>
    </location>
</feature>
<feature type="domain" description="Integrase catalytic" evidence="21">
    <location>
        <begin position="972"/>
        <end position="1152"/>
    </location>
</feature>
<dbReference type="PROSITE" id="PS50994">
    <property type="entry name" value="INTEGRASE"/>
    <property type="match status" value="1"/>
</dbReference>
<keyword evidence="14" id="KW-0548">Nucleotidyltransferase</keyword>
<proteinExistence type="predicted"/>
<evidence type="ECO:0000256" key="1">
    <source>
        <dbReference type="ARBA" id="ARBA00002180"/>
    </source>
</evidence>
<keyword evidence="10" id="KW-0067">ATP-binding</keyword>
<keyword evidence="6" id="KW-0547">Nucleotide-binding</keyword>
<dbReference type="GO" id="GO:0008270">
    <property type="term" value="F:zinc ion binding"/>
    <property type="evidence" value="ECO:0007669"/>
    <property type="project" value="UniProtKB-KW"/>
</dbReference>
<evidence type="ECO:0000256" key="12">
    <source>
        <dbReference type="ARBA" id="ARBA00022908"/>
    </source>
</evidence>
<keyword evidence="23" id="KW-1185">Reference proteome</keyword>
<evidence type="ECO:0000256" key="5">
    <source>
        <dbReference type="ARBA" id="ARBA00022723"/>
    </source>
</evidence>
<dbReference type="Gene3D" id="3.30.420.10">
    <property type="entry name" value="Ribonuclease H-like superfamily/Ribonuclease H"/>
    <property type="match status" value="1"/>
</dbReference>
<gene>
    <name evidence="22" type="ORF">TKK_013146</name>
</gene>
<organism evidence="22 23">
    <name type="scientific">Trichogramma kaykai</name>
    <dbReference type="NCBI Taxonomy" id="54128"/>
    <lineage>
        <taxon>Eukaryota</taxon>
        <taxon>Metazoa</taxon>
        <taxon>Ecdysozoa</taxon>
        <taxon>Arthropoda</taxon>
        <taxon>Hexapoda</taxon>
        <taxon>Insecta</taxon>
        <taxon>Pterygota</taxon>
        <taxon>Neoptera</taxon>
        <taxon>Endopterygota</taxon>
        <taxon>Hymenoptera</taxon>
        <taxon>Apocrita</taxon>
        <taxon>Proctotrupomorpha</taxon>
        <taxon>Chalcidoidea</taxon>
        <taxon>Trichogrammatidae</taxon>
        <taxon>Trichogramma</taxon>
    </lineage>
</organism>
<keyword evidence="14" id="KW-0808">Transferase</keyword>
<dbReference type="InterPro" id="IPR012337">
    <property type="entry name" value="RNaseH-like_sf"/>
</dbReference>
<evidence type="ECO:0000256" key="2">
    <source>
        <dbReference type="ARBA" id="ARBA00022612"/>
    </source>
</evidence>
<dbReference type="InterPro" id="IPR036875">
    <property type="entry name" value="Znf_CCHC_sf"/>
</dbReference>
<feature type="domain" description="CCHC-type" evidence="20">
    <location>
        <begin position="597"/>
        <end position="612"/>
    </location>
</feature>
<keyword evidence="2" id="KW-1188">Viral release from host cell</keyword>
<dbReference type="InterPro" id="IPR013103">
    <property type="entry name" value="RVT_2"/>
</dbReference>
<name>A0ABD2WGY9_9HYME</name>
<keyword evidence="8" id="KW-0255">Endonuclease</keyword>
<dbReference type="GO" id="GO:0003887">
    <property type="term" value="F:DNA-directed DNA polymerase activity"/>
    <property type="evidence" value="ECO:0007669"/>
    <property type="project" value="UniProtKB-KW"/>
</dbReference>
<dbReference type="InterPro" id="IPR057670">
    <property type="entry name" value="SH3_retrovirus"/>
</dbReference>
<evidence type="ECO:0000256" key="16">
    <source>
        <dbReference type="ARBA" id="ARBA00023172"/>
    </source>
</evidence>
<dbReference type="InterPro" id="IPR025724">
    <property type="entry name" value="GAG-pre-integrase_dom"/>
</dbReference>
<dbReference type="GO" id="GO:0006508">
    <property type="term" value="P:proteolysis"/>
    <property type="evidence" value="ECO:0007669"/>
    <property type="project" value="UniProtKB-KW"/>
</dbReference>
<keyword evidence="9" id="KW-0378">Hydrolase</keyword>
<dbReference type="Pfam" id="PF22936">
    <property type="entry name" value="Pol_BBD"/>
    <property type="match status" value="1"/>
</dbReference>
<protein>
    <recommendedName>
        <fullName evidence="24">Endonuclease</fullName>
    </recommendedName>
</protein>
<dbReference type="SUPFAM" id="SSF56672">
    <property type="entry name" value="DNA/RNA polymerases"/>
    <property type="match status" value="1"/>
</dbReference>
<keyword evidence="4" id="KW-0540">Nuclease</keyword>
<reference evidence="22 23" key="1">
    <citation type="journal article" date="2024" name="bioRxiv">
        <title>A reference genome for Trichogramma kaykai: A tiny desert-dwelling parasitoid wasp with competing sex-ratio distorters.</title>
        <authorList>
            <person name="Culotta J."/>
            <person name="Lindsey A.R."/>
        </authorList>
    </citation>
    <scope>NUCLEOTIDE SEQUENCE [LARGE SCALE GENOMIC DNA]</scope>
    <source>
        <strain evidence="22 23">KSX58</strain>
    </source>
</reference>
<sequence>MWKILYKMGPKAHWIKLSTGSFSIGYQETAKKFWSKSMTRTGKALLSNLKDLFDDQVVGEDEDRHDDTELLEIEHYFNMRKSNPRSHQNVSTPPVTPKIRATHHSENDDYDVGQTGISLNDTGSGKMRFFQTLIPHVMEIKPEDELNFRNDIHNIIQVYVNPNSTDRNKRKTPATLSSTSMQENLKRDVKKQKRKISEMESKNQQQPKYNYTNFCKQPCMLDVNYTDPLTEQCTSQNHFYVNSSFSSSPECRYRGTCETSDCGEVETMISAIAEQSRNNATELAEVKEALASMKDRHTALCEYVLDMKCDQRDIRKAVLDSLAILKLQETRVREVSPSPPPRRYDPDRINDLLSSTRFPLTENTSSQQSNNLSNTRISNIDSTLSGVRVRREYTLNSKITYADWLEHLKSELEHYDLIDFIDPEINLGDDPNVKKSRSIVQSLIISRVDKSYQSKLINIKDPHELLSKIKEIRKVENNLNVYSLKKDIYNITMKKNESANDFCNRFDNMLKLYDSCDPKDKFTEYDKAAAFYNATQERCTELRSLVKLRKLNHENELTIEEMKSCLLQDEIDKAAKVNPPPAARAVRTTKSGGEPSKCHRCEQKGHLAPECPLGPYKLWYCYGCKKITGHKTPACPNVQQRSVESDSNKTEIPNNERRKGGGKWAKGKNQNKKPYKKPKGSPSKSKCLFIHPENRLPQYPRNIEFIADSGATEHITNKGFLLSSFNKCDGEITCANKNADANILIDGKGTLILKSRVDGKNIELSNVISAPDVCENLMSLRKFVDSGYSIYLDDETITISDKNTGETYFTGIYDKPNWILSFEARDLTRDSITLDCRAKARLISLADFPKQALTITEVTGLTDSQGPPSELGRESLQKSVETVSNEHAIKRKILDLNDIVPDSDLDHLIENKIESNKIKFAKPPSLGMLWHMRLGHASLEYLKQLQKREEKLKDVKFSKEILDCETCIMAKMESLPFKNNRKRSDRCLHTIHTDTMGPISPSSFPDNNRFIIAFIDDHSRYAKVYCVKNKFESGDSLESYLKHVRNLSDKNENVCYIRADNGTEFTGGKFAEIMEKEGISKDFAPPYTPELNGTAERFNKTIQKKIRALMIDSGLPQTMWSVAAEAATYIYNRTPHKGLEFKTPLSIINENKDSHITELKRFECLSYVKIPIAQNKFSERAVKAFLVGYSSTGYLLWHPQTNRFLNSRHVRCNEKIVYRDRLITNTENNYENTDAIEQFTIESDPIEFVSQSETNKVVQSNIDSNIETAVPQIPKNTRKRKPECVPKVLPERRAKKIKLQHPDFVYRIKQIDYLPSDIEIHANLAEVNRDPVSYKQAMESAQKAEWLNAINEELKSMKENKVWNIIDKPERNSDGSKLNLIDSKWVFKRKTDEFGNQKFKARLVIRGFKDKNTYELKETYAPVSRLATIRTALAVINKLNLDAVQLDVKTAFLNGQLEDEIYMEIPDGLEVESLPNKRRVCKLLKTIYGLKTSPKIWNRRFTTEVNKLGLERDINEPCLFTWRKQGKVAILVLYVDDIILASNCKEKLTNIKDNLCRTFEMKDLGEPRKYLGMEITRNRAENTMILTQRDYTIKVLERFKMHESKAQSTPMVTRQVKNKESKVEEYVPLENQNFRAAIGSLMYLATVTRPDIAYAVNYLSRKQAAPSEEDWKDVKRIFRYLQGTRDTGLIYKANNENMYCHTDSSFRDHQDSTSTSGYVIKLFGDAISWRSHKQVYVSLSTCQAEYLAMSEAAAEIVSLDKAIRDMLGKTMFPAKIWCDNRSAIDCTQMDGSHKLKNFDSPLDWITHCLNERERTGKKKHMADTHGDYVKSCALEGRLTISWDEKQAWINCLLATRAIMWHDEVPPKLQELVWQSISTLISTHDCIYAGPRCHEETWEPEEEGICPICHRLFSSPPPPVEPWFMAGPWD</sequence>
<accession>A0ABD2WGY9</accession>
<dbReference type="InterPro" id="IPR054722">
    <property type="entry name" value="PolX-like_BBD"/>
</dbReference>
<dbReference type="Pfam" id="PF07727">
    <property type="entry name" value="RVT_2"/>
    <property type="match status" value="1"/>
</dbReference>
<keyword evidence="18" id="KW-0862">Zinc</keyword>
<evidence type="ECO:0000256" key="8">
    <source>
        <dbReference type="ARBA" id="ARBA00022759"/>
    </source>
</evidence>
<keyword evidence="15" id="KW-0917">Virion maturation</keyword>
<dbReference type="EMBL" id="JBJJXI010000106">
    <property type="protein sequence ID" value="KAL3392320.1"/>
    <property type="molecule type" value="Genomic_DNA"/>
</dbReference>
<evidence type="ECO:0000313" key="22">
    <source>
        <dbReference type="EMBL" id="KAL3392320.1"/>
    </source>
</evidence>
<keyword evidence="12" id="KW-0229">DNA integration</keyword>
<evidence type="ECO:0000256" key="6">
    <source>
        <dbReference type="ARBA" id="ARBA00022741"/>
    </source>
</evidence>
<evidence type="ECO:0000256" key="18">
    <source>
        <dbReference type="PROSITE-ProRule" id="PRU00047"/>
    </source>
</evidence>
<dbReference type="GO" id="GO:0005524">
    <property type="term" value="F:ATP binding"/>
    <property type="evidence" value="ECO:0007669"/>
    <property type="project" value="UniProtKB-KW"/>
</dbReference>
<dbReference type="GO" id="GO:0004190">
    <property type="term" value="F:aspartic-type endopeptidase activity"/>
    <property type="evidence" value="ECO:0007669"/>
    <property type="project" value="UniProtKB-KW"/>
</dbReference>
<feature type="compositionally biased region" description="Polar residues" evidence="19">
    <location>
        <begin position="174"/>
        <end position="183"/>
    </location>
</feature>
<dbReference type="InterPro" id="IPR036397">
    <property type="entry name" value="RNaseH_sf"/>
</dbReference>
<keyword evidence="17" id="KW-0511">Multifunctional enzyme</keyword>
<dbReference type="Pfam" id="PF25597">
    <property type="entry name" value="SH3_retrovirus"/>
    <property type="match status" value="1"/>
</dbReference>
<evidence type="ECO:0000259" key="20">
    <source>
        <dbReference type="PROSITE" id="PS50158"/>
    </source>
</evidence>
<comment type="function">
    <text evidence="1">The aspartyl protease (PR) mediates the proteolytic cleavages of the Gag and Gag-Pol polyproteins after assembly of the VLP.</text>
</comment>
<evidence type="ECO:0000259" key="21">
    <source>
        <dbReference type="PROSITE" id="PS50994"/>
    </source>
</evidence>
<dbReference type="PANTHER" id="PTHR42648">
    <property type="entry name" value="TRANSPOSASE, PUTATIVE-RELATED"/>
    <property type="match status" value="1"/>
</dbReference>
<dbReference type="GO" id="GO:0042575">
    <property type="term" value="C:DNA polymerase complex"/>
    <property type="evidence" value="ECO:0007669"/>
    <property type="project" value="UniProtKB-ARBA"/>
</dbReference>
<dbReference type="InterPro" id="IPR001584">
    <property type="entry name" value="Integrase_cat-core"/>
</dbReference>
<dbReference type="GO" id="GO:0015074">
    <property type="term" value="P:DNA integration"/>
    <property type="evidence" value="ECO:0007669"/>
    <property type="project" value="UniProtKB-KW"/>
</dbReference>
<dbReference type="SMART" id="SM00343">
    <property type="entry name" value="ZnF_C2HC"/>
    <property type="match status" value="2"/>
</dbReference>
<dbReference type="InterPro" id="IPR039537">
    <property type="entry name" value="Retrotran_Ty1/copia-like"/>
</dbReference>
<evidence type="ECO:0000256" key="11">
    <source>
        <dbReference type="ARBA" id="ARBA00022842"/>
    </source>
</evidence>
<feature type="region of interest" description="Disordered" evidence="19">
    <location>
        <begin position="635"/>
        <end position="686"/>
    </location>
</feature>
<evidence type="ECO:0000313" key="23">
    <source>
        <dbReference type="Proteomes" id="UP001627154"/>
    </source>
</evidence>
<dbReference type="CDD" id="cd09272">
    <property type="entry name" value="RNase_HI_RT_Ty1"/>
    <property type="match status" value="1"/>
</dbReference>
<evidence type="ECO:0000256" key="14">
    <source>
        <dbReference type="ARBA" id="ARBA00022932"/>
    </source>
</evidence>
<feature type="region of interest" description="Disordered" evidence="19">
    <location>
        <begin position="163"/>
        <end position="188"/>
    </location>
</feature>
<evidence type="ECO:0000256" key="15">
    <source>
        <dbReference type="ARBA" id="ARBA00023113"/>
    </source>
</evidence>
<evidence type="ECO:0000256" key="4">
    <source>
        <dbReference type="ARBA" id="ARBA00022722"/>
    </source>
</evidence>
<comment type="caution">
    <text evidence="22">The sequence shown here is derived from an EMBL/GenBank/DDBJ whole genome shotgun (WGS) entry which is preliminary data.</text>
</comment>
<evidence type="ECO:0000256" key="3">
    <source>
        <dbReference type="ARBA" id="ARBA00022670"/>
    </source>
</evidence>
<dbReference type="GO" id="GO:0004519">
    <property type="term" value="F:endonuclease activity"/>
    <property type="evidence" value="ECO:0007669"/>
    <property type="project" value="UniProtKB-KW"/>
</dbReference>
<keyword evidence="11" id="KW-0460">Magnesium</keyword>
<evidence type="ECO:0000256" key="19">
    <source>
        <dbReference type="SAM" id="MobiDB-lite"/>
    </source>
</evidence>
<dbReference type="Proteomes" id="UP001627154">
    <property type="component" value="Unassembled WGS sequence"/>
</dbReference>
<dbReference type="GO" id="GO:0003964">
    <property type="term" value="F:RNA-directed DNA polymerase activity"/>
    <property type="evidence" value="ECO:0007669"/>
    <property type="project" value="UniProtKB-KW"/>
</dbReference>
<feature type="compositionally biased region" description="Basic and acidic residues" evidence="19">
    <location>
        <begin position="643"/>
        <end position="659"/>
    </location>
</feature>
<dbReference type="Gene3D" id="4.10.60.10">
    <property type="entry name" value="Zinc finger, CCHC-type"/>
    <property type="match status" value="1"/>
</dbReference>
<keyword evidence="14" id="KW-0239">DNA-directed DNA polymerase</keyword>
<keyword evidence="18" id="KW-0863">Zinc-finger</keyword>
<keyword evidence="16" id="KW-0233">DNA recombination</keyword>
<dbReference type="SUPFAM" id="SSF53098">
    <property type="entry name" value="Ribonuclease H-like"/>
    <property type="match status" value="1"/>
</dbReference>
<keyword evidence="5" id="KW-0479">Metal-binding</keyword>
<evidence type="ECO:0000256" key="9">
    <source>
        <dbReference type="ARBA" id="ARBA00022801"/>
    </source>
</evidence>
<keyword evidence="3" id="KW-0645">Protease</keyword>
<evidence type="ECO:0000256" key="17">
    <source>
        <dbReference type="ARBA" id="ARBA00023268"/>
    </source>
</evidence>
<evidence type="ECO:0000256" key="7">
    <source>
        <dbReference type="ARBA" id="ARBA00022750"/>
    </source>
</evidence>
<dbReference type="PROSITE" id="PS50158">
    <property type="entry name" value="ZF_CCHC"/>
    <property type="match status" value="1"/>
</dbReference>
<keyword evidence="7" id="KW-0064">Aspartyl protease</keyword>
<keyword evidence="13" id="KW-0695">RNA-directed DNA polymerase</keyword>
<evidence type="ECO:0000256" key="13">
    <source>
        <dbReference type="ARBA" id="ARBA00022918"/>
    </source>
</evidence>
<evidence type="ECO:0000256" key="10">
    <source>
        <dbReference type="ARBA" id="ARBA00022840"/>
    </source>
</evidence>
<evidence type="ECO:0008006" key="24">
    <source>
        <dbReference type="Google" id="ProtNLM"/>
    </source>
</evidence>
<dbReference type="GO" id="GO:0006310">
    <property type="term" value="P:DNA recombination"/>
    <property type="evidence" value="ECO:0007669"/>
    <property type="project" value="UniProtKB-KW"/>
</dbReference>
<dbReference type="Pfam" id="PF13976">
    <property type="entry name" value="gag_pre-integrs"/>
    <property type="match status" value="1"/>
</dbReference>
<dbReference type="SUPFAM" id="SSF57756">
    <property type="entry name" value="Retrovirus zinc finger-like domains"/>
    <property type="match status" value="1"/>
</dbReference>
<dbReference type="InterPro" id="IPR043502">
    <property type="entry name" value="DNA/RNA_pol_sf"/>
</dbReference>
<dbReference type="InterPro" id="IPR001878">
    <property type="entry name" value="Znf_CCHC"/>
</dbReference>